<protein>
    <submittedName>
        <fullName evidence="2">Uncharacterized protein</fullName>
    </submittedName>
</protein>
<dbReference type="Proteomes" id="UP000283269">
    <property type="component" value="Unassembled WGS sequence"/>
</dbReference>
<comment type="caution">
    <text evidence="2">The sequence shown here is derived from an EMBL/GenBank/DDBJ whole genome shotgun (WGS) entry which is preliminary data.</text>
</comment>
<organism evidence="2 3">
    <name type="scientific">Psilocybe cyanescens</name>
    <dbReference type="NCBI Taxonomy" id="93625"/>
    <lineage>
        <taxon>Eukaryota</taxon>
        <taxon>Fungi</taxon>
        <taxon>Dikarya</taxon>
        <taxon>Basidiomycota</taxon>
        <taxon>Agaricomycotina</taxon>
        <taxon>Agaricomycetes</taxon>
        <taxon>Agaricomycetidae</taxon>
        <taxon>Agaricales</taxon>
        <taxon>Agaricineae</taxon>
        <taxon>Strophariaceae</taxon>
        <taxon>Psilocybe</taxon>
    </lineage>
</organism>
<reference evidence="2 3" key="1">
    <citation type="journal article" date="2018" name="Evol. Lett.">
        <title>Horizontal gene cluster transfer increased hallucinogenic mushroom diversity.</title>
        <authorList>
            <person name="Reynolds H.T."/>
            <person name="Vijayakumar V."/>
            <person name="Gluck-Thaler E."/>
            <person name="Korotkin H.B."/>
            <person name="Matheny P.B."/>
            <person name="Slot J.C."/>
        </authorList>
    </citation>
    <scope>NUCLEOTIDE SEQUENCE [LARGE SCALE GENOMIC DNA]</scope>
    <source>
        <strain evidence="2 3">2631</strain>
    </source>
</reference>
<evidence type="ECO:0000313" key="3">
    <source>
        <dbReference type="Proteomes" id="UP000283269"/>
    </source>
</evidence>
<dbReference type="EMBL" id="NHYD01003912">
    <property type="protein sequence ID" value="PPQ70174.1"/>
    <property type="molecule type" value="Genomic_DNA"/>
</dbReference>
<evidence type="ECO:0000313" key="2">
    <source>
        <dbReference type="EMBL" id="PPQ70174.1"/>
    </source>
</evidence>
<proteinExistence type="predicted"/>
<keyword evidence="3" id="KW-1185">Reference proteome</keyword>
<name>A0A409VV85_PSICY</name>
<dbReference type="AlphaFoldDB" id="A0A409VV85"/>
<gene>
    <name evidence="2" type="ORF">CVT25_011770</name>
</gene>
<accession>A0A409VV85</accession>
<evidence type="ECO:0000256" key="1">
    <source>
        <dbReference type="SAM" id="MobiDB-lite"/>
    </source>
</evidence>
<feature type="region of interest" description="Disordered" evidence="1">
    <location>
        <begin position="88"/>
        <end position="149"/>
    </location>
</feature>
<feature type="compositionally biased region" description="Basic and acidic residues" evidence="1">
    <location>
        <begin position="109"/>
        <end position="127"/>
    </location>
</feature>
<feature type="compositionally biased region" description="Basic and acidic residues" evidence="1">
    <location>
        <begin position="136"/>
        <end position="149"/>
    </location>
</feature>
<feature type="compositionally biased region" description="Acidic residues" evidence="1">
    <location>
        <begin position="92"/>
        <end position="108"/>
    </location>
</feature>
<sequence>MPGYVHAPDSMARPATKVTPCRAGVAETDANKHTSGGVGLEVGGSKWRWAVEESGPGVRGEGRRGGSRTRERVGAGVLYIGPWNTRVKSISEEEGDPENDESGDGDEDDVRRKLMEIGKSAREHDIPRSGISHGHSASEVHHSKREPSKARCWQTDPVLLYAYFGMGDAMELLNADTESESMHWSSPAAHEFGGEDAMGFRIGIGPQRILNNAPEIKYPPGPPVHVPSPIGVNQGAYRVDEIQL</sequence>
<dbReference type="InParanoid" id="A0A409VV85"/>